<evidence type="ECO:0000313" key="2">
    <source>
        <dbReference type="EMBL" id="EGI60173.1"/>
    </source>
</evidence>
<sequence>MGSKGLETSVPDDTFRGMHHMPAPRGNLGPPFLERFLQSDGMSGPEEPRKQRPGPACNNSGMSASSASAALGLGVELAIQGGVNHLHGVSHHQRWERGEEEDGLFLSLPLSS</sequence>
<reference evidence="2" key="1">
    <citation type="submission" date="2011-02" db="EMBL/GenBank/DDBJ databases">
        <title>The genome of the leaf-cutting ant Acromyrmex echinatior suggests key adaptations to social evolution and fungus farming.</title>
        <authorList>
            <person name="Nygaard S."/>
            <person name="Zhang G."/>
        </authorList>
    </citation>
    <scope>NUCLEOTIDE SEQUENCE</scope>
</reference>
<evidence type="ECO:0000256" key="1">
    <source>
        <dbReference type="SAM" id="MobiDB-lite"/>
    </source>
</evidence>
<dbReference type="Proteomes" id="UP000007755">
    <property type="component" value="Unassembled WGS sequence"/>
</dbReference>
<keyword evidence="3" id="KW-1185">Reference proteome</keyword>
<gene>
    <name evidence="2" type="ORF">G5I_11647</name>
</gene>
<protein>
    <submittedName>
        <fullName evidence="2">Uncharacterized protein</fullName>
    </submittedName>
</protein>
<proteinExistence type="predicted"/>
<accession>F4X059</accession>
<dbReference type="InParanoid" id="F4X059"/>
<organism evidence="3">
    <name type="scientific">Acromyrmex echinatior</name>
    <name type="common">Panamanian leafcutter ant</name>
    <name type="synonym">Acromyrmex octospinosus echinatior</name>
    <dbReference type="NCBI Taxonomy" id="103372"/>
    <lineage>
        <taxon>Eukaryota</taxon>
        <taxon>Metazoa</taxon>
        <taxon>Ecdysozoa</taxon>
        <taxon>Arthropoda</taxon>
        <taxon>Hexapoda</taxon>
        <taxon>Insecta</taxon>
        <taxon>Pterygota</taxon>
        <taxon>Neoptera</taxon>
        <taxon>Endopterygota</taxon>
        <taxon>Hymenoptera</taxon>
        <taxon>Apocrita</taxon>
        <taxon>Aculeata</taxon>
        <taxon>Formicoidea</taxon>
        <taxon>Formicidae</taxon>
        <taxon>Myrmicinae</taxon>
        <taxon>Acromyrmex</taxon>
    </lineage>
</organism>
<evidence type="ECO:0000313" key="3">
    <source>
        <dbReference type="Proteomes" id="UP000007755"/>
    </source>
</evidence>
<name>F4X059_ACREC</name>
<feature type="region of interest" description="Disordered" evidence="1">
    <location>
        <begin position="1"/>
        <end position="65"/>
    </location>
</feature>
<dbReference type="EMBL" id="GL888492">
    <property type="protein sequence ID" value="EGI60173.1"/>
    <property type="molecule type" value="Genomic_DNA"/>
</dbReference>
<dbReference type="AlphaFoldDB" id="F4X059"/>